<dbReference type="SUPFAM" id="SSF82171">
    <property type="entry name" value="DPP6 N-terminal domain-like"/>
    <property type="match status" value="1"/>
</dbReference>
<dbReference type="InterPro" id="IPR011042">
    <property type="entry name" value="6-blade_b-propeller_TolB-like"/>
</dbReference>
<dbReference type="Gene3D" id="2.120.10.30">
    <property type="entry name" value="TolB, C-terminal domain"/>
    <property type="match status" value="3"/>
</dbReference>
<keyword evidence="4" id="KW-1185">Reference proteome</keyword>
<feature type="signal peptide" evidence="2">
    <location>
        <begin position="1"/>
        <end position="21"/>
    </location>
</feature>
<accession>A0A517ZJG2</accession>
<dbReference type="AlphaFoldDB" id="A0A517ZJG2"/>
<sequence length="360" mass="40329" precursor="true">MQRLTLSAILLSFTFSSPALAEDAPKPDEPSTPALSPLESEHLANLRQVTSGLPRAGEGYFSPDGKQIIYQAYPVGYPFYQIYLQDLDKNDPRRISTGRGRTTCSYFNPDGKSLLFASAHTNPNLPTIERDARAITGRRRYQWDFDDFMDIYTCDLDGTNLKQLTDAPGYDAEGSYSSDGKQIVFTSTRDGDPDIFIMDADGSNVRQITNVDGYDGGPFFSPDDQWIIFRSDRDEEHMLQIFMISVDGKHEVQLTHNLKEVNWCPYFHPSGKYFVWSGADYSRGPTSAKFQLHVMDLDFKDGKPTAGTVTQITDSPAADVLPVFSPDGSKLMWTSTRGPKGTSQLWIADWKRNNDPPKSP</sequence>
<evidence type="ECO:0000313" key="3">
    <source>
        <dbReference type="EMBL" id="QDU42573.1"/>
    </source>
</evidence>
<name>A0A517ZJG2_9PLAN</name>
<dbReference type="Pfam" id="PF07676">
    <property type="entry name" value="PD40"/>
    <property type="match status" value="5"/>
</dbReference>
<dbReference type="EMBL" id="CP036276">
    <property type="protein sequence ID" value="QDU42573.1"/>
    <property type="molecule type" value="Genomic_DNA"/>
</dbReference>
<dbReference type="PANTHER" id="PTHR36842">
    <property type="entry name" value="PROTEIN TOLB HOMOLOG"/>
    <property type="match status" value="1"/>
</dbReference>
<evidence type="ECO:0000256" key="2">
    <source>
        <dbReference type="SAM" id="SignalP"/>
    </source>
</evidence>
<keyword evidence="2" id="KW-0732">Signal</keyword>
<dbReference type="RefSeq" id="WP_145374608.1">
    <property type="nucleotide sequence ID" value="NZ_CP036276.1"/>
</dbReference>
<evidence type="ECO:0000256" key="1">
    <source>
        <dbReference type="ARBA" id="ARBA00009820"/>
    </source>
</evidence>
<evidence type="ECO:0000313" key="4">
    <source>
        <dbReference type="Proteomes" id="UP000319383"/>
    </source>
</evidence>
<dbReference type="InterPro" id="IPR011659">
    <property type="entry name" value="WD40"/>
</dbReference>
<dbReference type="KEGG" id="sdyn:Mal52_10360"/>
<gene>
    <name evidence="3" type="ORF">Mal52_10360</name>
</gene>
<comment type="similarity">
    <text evidence="1">Belongs to the TolB family.</text>
</comment>
<feature type="chain" id="PRO_5021906121" evidence="2">
    <location>
        <begin position="22"/>
        <end position="360"/>
    </location>
</feature>
<organism evidence="3 4">
    <name type="scientific">Symmachiella dynata</name>
    <dbReference type="NCBI Taxonomy" id="2527995"/>
    <lineage>
        <taxon>Bacteria</taxon>
        <taxon>Pseudomonadati</taxon>
        <taxon>Planctomycetota</taxon>
        <taxon>Planctomycetia</taxon>
        <taxon>Planctomycetales</taxon>
        <taxon>Planctomycetaceae</taxon>
        <taxon>Symmachiella</taxon>
    </lineage>
</organism>
<reference evidence="3 4" key="1">
    <citation type="submission" date="2019-02" db="EMBL/GenBank/DDBJ databases">
        <title>Deep-cultivation of Planctomycetes and their phenomic and genomic characterization uncovers novel biology.</title>
        <authorList>
            <person name="Wiegand S."/>
            <person name="Jogler M."/>
            <person name="Boedeker C."/>
            <person name="Pinto D."/>
            <person name="Vollmers J."/>
            <person name="Rivas-Marin E."/>
            <person name="Kohn T."/>
            <person name="Peeters S.H."/>
            <person name="Heuer A."/>
            <person name="Rast P."/>
            <person name="Oberbeckmann S."/>
            <person name="Bunk B."/>
            <person name="Jeske O."/>
            <person name="Meyerdierks A."/>
            <person name="Storesund J.E."/>
            <person name="Kallscheuer N."/>
            <person name="Luecker S."/>
            <person name="Lage O.M."/>
            <person name="Pohl T."/>
            <person name="Merkel B.J."/>
            <person name="Hornburger P."/>
            <person name="Mueller R.-W."/>
            <person name="Bruemmer F."/>
            <person name="Labrenz M."/>
            <person name="Spormann A.M."/>
            <person name="Op den Camp H."/>
            <person name="Overmann J."/>
            <person name="Amann R."/>
            <person name="Jetten M.S.M."/>
            <person name="Mascher T."/>
            <person name="Medema M.H."/>
            <person name="Devos D.P."/>
            <person name="Kaster A.-K."/>
            <person name="Ovreas L."/>
            <person name="Rohde M."/>
            <person name="Galperin M.Y."/>
            <person name="Jogler C."/>
        </authorList>
    </citation>
    <scope>NUCLEOTIDE SEQUENCE [LARGE SCALE GENOMIC DNA]</scope>
    <source>
        <strain evidence="3 4">Mal52</strain>
    </source>
</reference>
<dbReference type="Proteomes" id="UP000319383">
    <property type="component" value="Chromosome"/>
</dbReference>
<dbReference type="PANTHER" id="PTHR36842:SF1">
    <property type="entry name" value="PROTEIN TOLB"/>
    <property type="match status" value="1"/>
</dbReference>
<proteinExistence type="inferred from homology"/>
<protein>
    <submittedName>
        <fullName evidence="3">Translocation protein TolB</fullName>
    </submittedName>
</protein>